<dbReference type="GO" id="GO:0000981">
    <property type="term" value="F:DNA-binding transcription factor activity, RNA polymerase II-specific"/>
    <property type="evidence" value="ECO:0007669"/>
    <property type="project" value="TreeGrafter"/>
</dbReference>
<protein>
    <recommendedName>
        <fullName evidence="3">RFX-type winged-helix domain-containing protein</fullName>
    </recommendedName>
</protein>
<proteinExistence type="predicted"/>
<dbReference type="Pfam" id="PF02257">
    <property type="entry name" value="RFX_DNA_binding"/>
    <property type="match status" value="1"/>
</dbReference>
<organism evidence="4 5">
    <name type="scientific">Ramalina farinacea</name>
    <dbReference type="NCBI Taxonomy" id="258253"/>
    <lineage>
        <taxon>Eukaryota</taxon>
        <taxon>Fungi</taxon>
        <taxon>Dikarya</taxon>
        <taxon>Ascomycota</taxon>
        <taxon>Pezizomycotina</taxon>
        <taxon>Lecanoromycetes</taxon>
        <taxon>OSLEUM clade</taxon>
        <taxon>Lecanoromycetidae</taxon>
        <taxon>Lecanorales</taxon>
        <taxon>Lecanorineae</taxon>
        <taxon>Ramalinaceae</taxon>
        <taxon>Ramalina</taxon>
    </lineage>
</organism>
<dbReference type="FunFam" id="1.10.10.10:FF:000119">
    <property type="entry name" value="DNA damage and replication checkpoint protein"/>
    <property type="match status" value="1"/>
</dbReference>
<feature type="compositionally biased region" description="Polar residues" evidence="2">
    <location>
        <begin position="763"/>
        <end position="772"/>
    </location>
</feature>
<dbReference type="SUPFAM" id="SSF46785">
    <property type="entry name" value="Winged helix' DNA-binding domain"/>
    <property type="match status" value="1"/>
</dbReference>
<gene>
    <name evidence="4" type="ORF">OHK93_002915</name>
</gene>
<evidence type="ECO:0000259" key="3">
    <source>
        <dbReference type="PROSITE" id="PS51526"/>
    </source>
</evidence>
<dbReference type="InterPro" id="IPR039779">
    <property type="entry name" value="RFX-like"/>
</dbReference>
<feature type="domain" description="RFX-type winged-helix" evidence="3">
    <location>
        <begin position="147"/>
        <end position="221"/>
    </location>
</feature>
<evidence type="ECO:0000256" key="1">
    <source>
        <dbReference type="ARBA" id="ARBA00023125"/>
    </source>
</evidence>
<evidence type="ECO:0000313" key="5">
    <source>
        <dbReference type="Proteomes" id="UP001161017"/>
    </source>
</evidence>
<name>A0AA43QWS4_9LECA</name>
<accession>A0AA43QWS4</accession>
<keyword evidence="1" id="KW-0238">DNA-binding</keyword>
<evidence type="ECO:0000313" key="4">
    <source>
        <dbReference type="EMBL" id="MDI1491705.1"/>
    </source>
</evidence>
<feature type="compositionally biased region" description="Basic and acidic residues" evidence="2">
    <location>
        <begin position="264"/>
        <end position="278"/>
    </location>
</feature>
<keyword evidence="5" id="KW-1185">Reference proteome</keyword>
<sequence length="794" mass="88142">MPPQLGGFRYSPEEMIRRTEHQLTNPPQNYAVDPSLHAHPASRAMSVDTAYTGGSHDVQRPPLYQSQSFDGKENATYFQTEEAKHPPGTGQQGGAKRAKGNASAQANDQELRRLFTENRHQQLHDIAASVLLNERGPKAEKTKQVFAMIWLNTSCRRATTSVPRSRVYSKYADSCGTQRVPLLNPASFGKLVRIIFPGITTRRLGIRGESKYHYVDLDLIDGDHDDPQSPDLDANGDLRQPSFPRSQLPPDTAEFPTPTISIEPGRHQLDASSKREAKGHLFLDRDKRSITQGPSRLNMVCRQLKFPTHSEKAFPDNAPIELPDLQKYLPPGTDHDTAKALRALYRSHCISLIDCVRYCKEKSFWHHFSSLHGTLTLPVQKLLAHPDVAPWIRECDWLMYQKLIQYVSPLALQVLPNLIISTFQSIADNLGKHIRHVFQQHPQYVQDAKLGPATIFASLLNRLLRVNAASHAAAHILSNDATRDQMWHDWILHVRPQAIAESCLPGVGYSRCVQILAGEIRALLSPLNMTDVDGIQQIYVNTVIATDTLIDDVDEGDENSTESVLDRWVTFLNGLPSRFPNADARTILHCVSDVSTAALRDVTMATAVSFGQWTVAKVWLDEMMLWLAEKGGFLENGPNSAEMRPKKRSADEADLDAIEHPITRPQSSSGDGLMIGGQTGNPERNEISERGRYSPPSAATFEFSYHNSPNPPQGVESVTAHNQHPSPLHQTGQPKDEHGERGSGLPGHDIDPNDDSGIGLELDTSQRQTPLRTTEYGGFIASNNNSDPADVVVC</sequence>
<feature type="region of interest" description="Disordered" evidence="2">
    <location>
        <begin position="82"/>
        <end position="106"/>
    </location>
</feature>
<dbReference type="InterPro" id="IPR003150">
    <property type="entry name" value="DNA-bd_RFX"/>
</dbReference>
<feature type="compositionally biased region" description="Basic and acidic residues" evidence="2">
    <location>
        <begin position="683"/>
        <end position="692"/>
    </location>
</feature>
<dbReference type="EMBL" id="JAPUFD010000015">
    <property type="protein sequence ID" value="MDI1491705.1"/>
    <property type="molecule type" value="Genomic_DNA"/>
</dbReference>
<dbReference type="AlphaFoldDB" id="A0AA43QWS4"/>
<dbReference type="Proteomes" id="UP001161017">
    <property type="component" value="Unassembled WGS sequence"/>
</dbReference>
<dbReference type="Pfam" id="PF25340">
    <property type="entry name" value="BCD_RFX"/>
    <property type="match status" value="1"/>
</dbReference>
<dbReference type="InterPro" id="IPR036388">
    <property type="entry name" value="WH-like_DNA-bd_sf"/>
</dbReference>
<feature type="region of interest" description="Disordered" evidence="2">
    <location>
        <begin position="223"/>
        <end position="278"/>
    </location>
</feature>
<comment type="caution">
    <text evidence="4">The sequence shown here is derived from an EMBL/GenBank/DDBJ whole genome shotgun (WGS) entry which is preliminary data.</text>
</comment>
<feature type="compositionally biased region" description="Polar residues" evidence="2">
    <location>
        <begin position="719"/>
        <end position="733"/>
    </location>
</feature>
<feature type="region of interest" description="Disordered" evidence="2">
    <location>
        <begin position="635"/>
        <end position="794"/>
    </location>
</feature>
<dbReference type="PANTHER" id="PTHR12619:SF5">
    <property type="entry name" value="TRANSCRIPTION FACTOR RFX4"/>
    <property type="match status" value="1"/>
</dbReference>
<dbReference type="InterPro" id="IPR036390">
    <property type="entry name" value="WH_DNA-bd_sf"/>
</dbReference>
<dbReference type="GO" id="GO:0000978">
    <property type="term" value="F:RNA polymerase II cis-regulatory region sequence-specific DNA binding"/>
    <property type="evidence" value="ECO:0007669"/>
    <property type="project" value="TreeGrafter"/>
</dbReference>
<reference evidence="4" key="1">
    <citation type="journal article" date="2023" name="Genome Biol. Evol.">
        <title>First Whole Genome Sequence and Flow Cytometry Genome Size Data for the Lichen-Forming Fungus Ramalina farinacea (Ascomycota).</title>
        <authorList>
            <person name="Llewellyn T."/>
            <person name="Mian S."/>
            <person name="Hill R."/>
            <person name="Leitch I.J."/>
            <person name="Gaya E."/>
        </authorList>
    </citation>
    <scope>NUCLEOTIDE SEQUENCE</scope>
    <source>
        <strain evidence="4">LIQ254RAFAR</strain>
    </source>
</reference>
<dbReference type="PANTHER" id="PTHR12619">
    <property type="entry name" value="RFX TRANSCRIPTION FACTOR FAMILY"/>
    <property type="match status" value="1"/>
</dbReference>
<dbReference type="Gene3D" id="1.10.10.10">
    <property type="entry name" value="Winged helix-like DNA-binding domain superfamily/Winged helix DNA-binding domain"/>
    <property type="match status" value="1"/>
</dbReference>
<dbReference type="InterPro" id="IPR057321">
    <property type="entry name" value="RFX1-4/6/8-like_BCD"/>
</dbReference>
<dbReference type="PROSITE" id="PS51526">
    <property type="entry name" value="RFX_DBD"/>
    <property type="match status" value="1"/>
</dbReference>
<evidence type="ECO:0000256" key="2">
    <source>
        <dbReference type="SAM" id="MobiDB-lite"/>
    </source>
</evidence>